<keyword evidence="8" id="KW-1185">Reference proteome</keyword>
<dbReference type="GO" id="GO:0005524">
    <property type="term" value="F:ATP binding"/>
    <property type="evidence" value="ECO:0007669"/>
    <property type="project" value="UniProtKB-UniRule"/>
</dbReference>
<dbReference type="EMBL" id="QWEZ01000001">
    <property type="protein sequence ID" value="RRJ85396.1"/>
    <property type="molecule type" value="Genomic_DNA"/>
</dbReference>
<dbReference type="SUPFAM" id="SSF52540">
    <property type="entry name" value="P-loop containing nucleoside triphosphate hydrolases"/>
    <property type="match status" value="1"/>
</dbReference>
<feature type="domain" description="RapZ-like N-terminal" evidence="5">
    <location>
        <begin position="1"/>
        <end position="158"/>
    </location>
</feature>
<comment type="caution">
    <text evidence="7">The sequence shown here is derived from an EMBL/GenBank/DDBJ whole genome shotgun (WGS) entry which is preliminary data.</text>
</comment>
<organism evidence="7 8">
    <name type="scientific">Aestuariirhabdus litorea</name>
    <dbReference type="NCBI Taxonomy" id="2528527"/>
    <lineage>
        <taxon>Bacteria</taxon>
        <taxon>Pseudomonadati</taxon>
        <taxon>Pseudomonadota</taxon>
        <taxon>Gammaproteobacteria</taxon>
        <taxon>Oceanospirillales</taxon>
        <taxon>Aestuariirhabdaceae</taxon>
        <taxon>Aestuariirhabdus</taxon>
    </lineage>
</organism>
<accession>A0A3P3VUU5</accession>
<dbReference type="Pfam" id="PF03668">
    <property type="entry name" value="RapZ-like_N"/>
    <property type="match status" value="1"/>
</dbReference>
<dbReference type="PIRSF" id="PIRSF005052">
    <property type="entry name" value="P-loopkin"/>
    <property type="match status" value="1"/>
</dbReference>
<name>A0A3P3VUU5_9GAMM</name>
<keyword evidence="2 4" id="KW-0067">ATP-binding</keyword>
<dbReference type="Gene3D" id="3.40.50.300">
    <property type="entry name" value="P-loop containing nucleotide triphosphate hydrolases"/>
    <property type="match status" value="1"/>
</dbReference>
<feature type="binding site" evidence="4">
    <location>
        <begin position="8"/>
        <end position="15"/>
    </location>
    <ligand>
        <name>ATP</name>
        <dbReference type="ChEBI" id="CHEBI:30616"/>
    </ligand>
</feature>
<evidence type="ECO:0000256" key="2">
    <source>
        <dbReference type="ARBA" id="ARBA00022840"/>
    </source>
</evidence>
<proteinExistence type="inferred from homology"/>
<dbReference type="NCBIfam" id="NF003828">
    <property type="entry name" value="PRK05416.1"/>
    <property type="match status" value="1"/>
</dbReference>
<evidence type="ECO:0000259" key="6">
    <source>
        <dbReference type="Pfam" id="PF22740"/>
    </source>
</evidence>
<dbReference type="AlphaFoldDB" id="A0A3P3VUU5"/>
<evidence type="ECO:0000256" key="1">
    <source>
        <dbReference type="ARBA" id="ARBA00022741"/>
    </source>
</evidence>
<dbReference type="InterPro" id="IPR053931">
    <property type="entry name" value="RapZ_C"/>
</dbReference>
<dbReference type="PANTHER" id="PTHR30448">
    <property type="entry name" value="RNASE ADAPTER PROTEIN RAPZ"/>
    <property type="match status" value="1"/>
</dbReference>
<evidence type="ECO:0000256" key="3">
    <source>
        <dbReference type="ARBA" id="ARBA00023134"/>
    </source>
</evidence>
<dbReference type="InterPro" id="IPR005337">
    <property type="entry name" value="RapZ-like"/>
</dbReference>
<sequence length="288" mass="32419">MRLVIISGRSGSGKSSALHVLEDQGFYCVDNMPAGLLGSLAEEISREQALRNAAVSIDARNMHADLKRFPQILTQLTESGVQCEVIYLDADPATLLKRFSETRRRHPLSNEKCSLEEAIRAESELLSPLKNRAKLTLDTSSLSLHELRDLVRTRVAGRKDGSLALLFQSFGFKRGIPIDADYVFDVRCLPNPYWVPHLRGFSGLDSPVQEFLAEQPEVQQMMVDIGDFVERWLPAFEAGNRSYMTVAIGCTGGHHRSVYISEQLTQRFSKRISNVQVRHRELHPAQEQ</sequence>
<dbReference type="GO" id="GO:0005525">
    <property type="term" value="F:GTP binding"/>
    <property type="evidence" value="ECO:0007669"/>
    <property type="project" value="UniProtKB-UniRule"/>
</dbReference>
<reference evidence="7 8" key="2">
    <citation type="submission" date="2018-12" db="EMBL/GenBank/DDBJ databases">
        <title>Simiduia agarivorans gen. nov., sp. nov., a marine, agarolytic bacterium isolated from shallow coastal water from Keelung, Taiwan.</title>
        <authorList>
            <person name="Shieh W.Y."/>
        </authorList>
    </citation>
    <scope>NUCLEOTIDE SEQUENCE [LARGE SCALE GENOMIC DNA]</scope>
    <source>
        <strain evidence="7 8">GTF-13</strain>
    </source>
</reference>
<protein>
    <submittedName>
        <fullName evidence="7">RNase adapter RapZ</fullName>
    </submittedName>
</protein>
<dbReference type="Pfam" id="PF22740">
    <property type="entry name" value="PapZ_C"/>
    <property type="match status" value="1"/>
</dbReference>
<keyword evidence="1 4" id="KW-0547">Nucleotide-binding</keyword>
<dbReference type="Proteomes" id="UP000280792">
    <property type="component" value="Unassembled WGS sequence"/>
</dbReference>
<evidence type="ECO:0000313" key="8">
    <source>
        <dbReference type="Proteomes" id="UP000280792"/>
    </source>
</evidence>
<dbReference type="RefSeq" id="WP_125013950.1">
    <property type="nucleotide sequence ID" value="NZ_QWEZ01000001.1"/>
</dbReference>
<dbReference type="PANTHER" id="PTHR30448:SF0">
    <property type="entry name" value="RNASE ADAPTER PROTEIN RAPZ"/>
    <property type="match status" value="1"/>
</dbReference>
<keyword evidence="3 4" id="KW-0342">GTP-binding</keyword>
<reference evidence="7 8" key="1">
    <citation type="submission" date="2018-08" db="EMBL/GenBank/DDBJ databases">
        <authorList>
            <person name="Khan S.A."/>
        </authorList>
    </citation>
    <scope>NUCLEOTIDE SEQUENCE [LARGE SCALE GENOMIC DNA]</scope>
    <source>
        <strain evidence="7 8">GTF-13</strain>
    </source>
</reference>
<dbReference type="InterPro" id="IPR027417">
    <property type="entry name" value="P-loop_NTPase"/>
</dbReference>
<dbReference type="InterPro" id="IPR053930">
    <property type="entry name" value="RapZ-like_N"/>
</dbReference>
<feature type="binding site" evidence="4">
    <location>
        <begin position="58"/>
        <end position="61"/>
    </location>
    <ligand>
        <name>GTP</name>
        <dbReference type="ChEBI" id="CHEBI:37565"/>
    </ligand>
</feature>
<dbReference type="HAMAP" id="MF_00636">
    <property type="entry name" value="RapZ_like"/>
    <property type="match status" value="1"/>
</dbReference>
<evidence type="ECO:0000259" key="5">
    <source>
        <dbReference type="Pfam" id="PF03668"/>
    </source>
</evidence>
<evidence type="ECO:0000313" key="7">
    <source>
        <dbReference type="EMBL" id="RRJ85396.1"/>
    </source>
</evidence>
<feature type="domain" description="RapZ C-terminal" evidence="6">
    <location>
        <begin position="164"/>
        <end position="283"/>
    </location>
</feature>
<evidence type="ECO:0000256" key="4">
    <source>
        <dbReference type="HAMAP-Rule" id="MF_00636"/>
    </source>
</evidence>
<gene>
    <name evidence="7" type="primary">rapZ</name>
    <name evidence="7" type="ORF">D0544_00925</name>
</gene>